<keyword evidence="2" id="KW-1185">Reference proteome</keyword>
<organism evidence="1 2">
    <name type="scientific">Dreissena polymorpha</name>
    <name type="common">Zebra mussel</name>
    <name type="synonym">Mytilus polymorpha</name>
    <dbReference type="NCBI Taxonomy" id="45954"/>
    <lineage>
        <taxon>Eukaryota</taxon>
        <taxon>Metazoa</taxon>
        <taxon>Spiralia</taxon>
        <taxon>Lophotrochozoa</taxon>
        <taxon>Mollusca</taxon>
        <taxon>Bivalvia</taxon>
        <taxon>Autobranchia</taxon>
        <taxon>Heteroconchia</taxon>
        <taxon>Euheterodonta</taxon>
        <taxon>Imparidentia</taxon>
        <taxon>Neoheterodontei</taxon>
        <taxon>Myida</taxon>
        <taxon>Dreissenoidea</taxon>
        <taxon>Dreissenidae</taxon>
        <taxon>Dreissena</taxon>
    </lineage>
</organism>
<gene>
    <name evidence="1" type="ORF">DPMN_088553</name>
</gene>
<comment type="caution">
    <text evidence="1">The sequence shown here is derived from an EMBL/GenBank/DDBJ whole genome shotgun (WGS) entry which is preliminary data.</text>
</comment>
<dbReference type="SUPFAM" id="SSF46966">
    <property type="entry name" value="Spectrin repeat"/>
    <property type="match status" value="1"/>
</dbReference>
<protein>
    <submittedName>
        <fullName evidence="1">Uncharacterized protein</fullName>
    </submittedName>
</protein>
<reference evidence="1" key="1">
    <citation type="journal article" date="2019" name="bioRxiv">
        <title>The Genome of the Zebra Mussel, Dreissena polymorpha: A Resource for Invasive Species Research.</title>
        <authorList>
            <person name="McCartney M.A."/>
            <person name="Auch B."/>
            <person name="Kono T."/>
            <person name="Mallez S."/>
            <person name="Zhang Y."/>
            <person name="Obille A."/>
            <person name="Becker A."/>
            <person name="Abrahante J.E."/>
            <person name="Garbe J."/>
            <person name="Badalamenti J.P."/>
            <person name="Herman A."/>
            <person name="Mangelson H."/>
            <person name="Liachko I."/>
            <person name="Sullivan S."/>
            <person name="Sone E.D."/>
            <person name="Koren S."/>
            <person name="Silverstein K.A.T."/>
            <person name="Beckman K.B."/>
            <person name="Gohl D.M."/>
        </authorList>
    </citation>
    <scope>NUCLEOTIDE SEQUENCE</scope>
    <source>
        <strain evidence="1">Duluth1</strain>
        <tissue evidence="1">Whole animal</tissue>
    </source>
</reference>
<dbReference type="Proteomes" id="UP000828390">
    <property type="component" value="Unassembled WGS sequence"/>
</dbReference>
<reference evidence="1" key="2">
    <citation type="submission" date="2020-11" db="EMBL/GenBank/DDBJ databases">
        <authorList>
            <person name="McCartney M.A."/>
            <person name="Auch B."/>
            <person name="Kono T."/>
            <person name="Mallez S."/>
            <person name="Becker A."/>
            <person name="Gohl D.M."/>
            <person name="Silverstein K.A.T."/>
            <person name="Koren S."/>
            <person name="Bechman K.B."/>
            <person name="Herman A."/>
            <person name="Abrahante J.E."/>
            <person name="Garbe J."/>
        </authorList>
    </citation>
    <scope>NUCLEOTIDE SEQUENCE</scope>
    <source>
        <strain evidence="1">Duluth1</strain>
        <tissue evidence="1">Whole animal</tissue>
    </source>
</reference>
<dbReference type="AlphaFoldDB" id="A0A9D4QWL7"/>
<accession>A0A9D4QWL7</accession>
<evidence type="ECO:0000313" key="2">
    <source>
        <dbReference type="Proteomes" id="UP000828390"/>
    </source>
</evidence>
<sequence>MSVMYPYFLQHFIEKTESLRPTINEVNERSFELDKGATERSKQFIHGLLGEVNERWQNLVSKTENKQMALQVSKI</sequence>
<proteinExistence type="predicted"/>
<dbReference type="Gene3D" id="1.20.58.60">
    <property type="match status" value="1"/>
</dbReference>
<evidence type="ECO:0000313" key="1">
    <source>
        <dbReference type="EMBL" id="KAH3846254.1"/>
    </source>
</evidence>
<dbReference type="EMBL" id="JAIWYP010000003">
    <property type="protein sequence ID" value="KAH3846254.1"/>
    <property type="molecule type" value="Genomic_DNA"/>
</dbReference>
<name>A0A9D4QWL7_DREPO</name>